<comment type="caution">
    <text evidence="2">The sequence shown here is derived from an EMBL/GenBank/DDBJ whole genome shotgun (WGS) entry which is preliminary data.</text>
</comment>
<reference evidence="2 3" key="1">
    <citation type="submission" date="2020-05" db="EMBL/GenBank/DDBJ databases">
        <title>Genomic Encyclopedia of Type Strains, Phase IV (KMG-V): Genome sequencing to study the core and pangenomes of soil and plant-associated prokaryotes.</title>
        <authorList>
            <person name="Whitman W."/>
        </authorList>
    </citation>
    <scope>NUCLEOTIDE SEQUENCE [LARGE SCALE GENOMIC DNA]</scope>
    <source>
        <strain evidence="2 3">C29</strain>
    </source>
</reference>
<feature type="compositionally biased region" description="Basic and acidic residues" evidence="1">
    <location>
        <begin position="85"/>
        <end position="107"/>
    </location>
</feature>
<evidence type="ECO:0000256" key="1">
    <source>
        <dbReference type="SAM" id="MobiDB-lite"/>
    </source>
</evidence>
<dbReference type="EMBL" id="JABSNM010000006">
    <property type="protein sequence ID" value="NRT55999.1"/>
    <property type="molecule type" value="Genomic_DNA"/>
</dbReference>
<name>A0ABX2G125_9BURK</name>
<dbReference type="Proteomes" id="UP001516061">
    <property type="component" value="Unassembled WGS sequence"/>
</dbReference>
<accession>A0ABX2G125</accession>
<gene>
    <name evidence="2" type="ORF">HNQ01_001734</name>
</gene>
<evidence type="ECO:0000313" key="2">
    <source>
        <dbReference type="EMBL" id="NRT55999.1"/>
    </source>
</evidence>
<protein>
    <submittedName>
        <fullName evidence="2">Uncharacterized protein</fullName>
    </submittedName>
</protein>
<feature type="region of interest" description="Disordered" evidence="1">
    <location>
        <begin position="72"/>
        <end position="107"/>
    </location>
</feature>
<proteinExistence type="predicted"/>
<sequence length="130" mass="14077">MFPMLARWLRRAPRSPLPLESLDIDLDAVAAMADRPLPAPAAPRPDTFRLGPVPLPPAPAQGIVLSCSLPTSVRQAREQPAAPGRTERDGRSADDGRIHLQIDPHDPRRVRISGSMREVCAALDALIAVQ</sequence>
<organism evidence="2 3">
    <name type="scientific">Sphaerotilus uruguayifluvii</name>
    <dbReference type="NCBI Taxonomy" id="2735897"/>
    <lineage>
        <taxon>Bacteria</taxon>
        <taxon>Pseudomonadati</taxon>
        <taxon>Pseudomonadota</taxon>
        <taxon>Betaproteobacteria</taxon>
        <taxon>Burkholderiales</taxon>
        <taxon>Sphaerotilaceae</taxon>
        <taxon>Sphaerotilus</taxon>
    </lineage>
</organism>
<dbReference type="RefSeq" id="WP_173804972.1">
    <property type="nucleotide sequence ID" value="NZ_JABSNM010000006.1"/>
</dbReference>
<keyword evidence="3" id="KW-1185">Reference proteome</keyword>
<evidence type="ECO:0000313" key="3">
    <source>
        <dbReference type="Proteomes" id="UP001516061"/>
    </source>
</evidence>